<protein>
    <submittedName>
        <fullName evidence="3">DUF3488 and DUF4129 domain-containing transglutaminase family protein</fullName>
    </submittedName>
</protein>
<dbReference type="PANTHER" id="PTHR42736:SF1">
    <property type="entry name" value="PROTEIN-GLUTAMINE GAMMA-GLUTAMYLTRANSFERASE"/>
    <property type="match status" value="1"/>
</dbReference>
<keyword evidence="1" id="KW-0472">Membrane</keyword>
<dbReference type="InterPro" id="IPR021878">
    <property type="entry name" value="TgpA_N"/>
</dbReference>
<organism evidence="3 4">
    <name type="scientific">Rhodanobacter umsongensis</name>
    <dbReference type="NCBI Taxonomy" id="633153"/>
    <lineage>
        <taxon>Bacteria</taxon>
        <taxon>Pseudomonadati</taxon>
        <taxon>Pseudomonadota</taxon>
        <taxon>Gammaproteobacteria</taxon>
        <taxon>Lysobacterales</taxon>
        <taxon>Rhodanobacteraceae</taxon>
        <taxon>Rhodanobacter</taxon>
    </lineage>
</organism>
<sequence length="660" mass="73650">MSPQPPGKKAAQPSIDARAFDLLSLTMAFVLGLHAMHLPWWLDVALASILGWRWWQRRQRSGRVPRWLKLPLLALLTLAVIAQYGGIFGREPGAALAVGLLVLKLLETETARDVRVGISFACFALMTALLFDQGLVSTTVVALGLLPALATLRALEPGQRPASLPRTLLPALALSTAALPLALLSFLLVPRLDSPLWGAPSQAQARTGLSESMSPGNFTDLLTDDHPAMRVSFEGLPPPADLRYFRAYVMWNYDGRSWRYIDPGQGGARAPVPIEVDASIQYQISLQPTQQRVLPTLDVPLQAPAQARLQPDREVMADKPVSDQLSYQLRSAWRYRLQPTLDERSLRLGLRLPAGFNPRTLALAAQWRERYGDDRAAIVRAALNLFHDGGFRYTLAPAPLGRDAVDDFLFATHEGFCEHYSSAFTVLMRAAGIPARVVTGYQGGYWNKYGNYLLVRYSDAHAWSEVWLAGRGWVRIDPTGAVRPERVSLGAAAAAGDQLAWYRNDWLQGLRNRWDIVNRWWDKGVIGFDALRQRGLLTPFGIGEADTAILGMLLAITSVLFIAIGLAWALLRRQPRDPLREALRDLERKLARKGIARRPAEGPQHYMRRAARALPGQRDELVKLMNSYLELRYAHAEPPPELRYAFQRAVRDFRVVNVVK</sequence>
<feature type="transmembrane region" description="Helical" evidence="1">
    <location>
        <begin position="67"/>
        <end position="86"/>
    </location>
</feature>
<keyword evidence="4" id="KW-1185">Reference proteome</keyword>
<dbReference type="InterPro" id="IPR038765">
    <property type="entry name" value="Papain-like_cys_pep_sf"/>
</dbReference>
<feature type="transmembrane region" description="Helical" evidence="1">
    <location>
        <begin position="38"/>
        <end position="55"/>
    </location>
</feature>
<feature type="domain" description="Transglutaminase-like" evidence="2">
    <location>
        <begin position="409"/>
        <end position="480"/>
    </location>
</feature>
<evidence type="ECO:0000313" key="4">
    <source>
        <dbReference type="Proteomes" id="UP001596013"/>
    </source>
</evidence>
<keyword evidence="1" id="KW-0812">Transmembrane</keyword>
<dbReference type="EMBL" id="JBHSMK010000009">
    <property type="protein sequence ID" value="MFC5437616.1"/>
    <property type="molecule type" value="Genomic_DNA"/>
</dbReference>
<dbReference type="Gene3D" id="3.10.620.30">
    <property type="match status" value="1"/>
</dbReference>
<dbReference type="SMART" id="SM00460">
    <property type="entry name" value="TGc"/>
    <property type="match status" value="1"/>
</dbReference>
<feature type="transmembrane region" description="Helical" evidence="1">
    <location>
        <begin position="137"/>
        <end position="155"/>
    </location>
</feature>
<dbReference type="RefSeq" id="WP_377306215.1">
    <property type="nucleotide sequence ID" value="NZ_JBHSMK010000009.1"/>
</dbReference>
<dbReference type="InterPro" id="IPR025403">
    <property type="entry name" value="TgpA-like_C"/>
</dbReference>
<name>A0ABW0JPK5_9GAMM</name>
<feature type="transmembrane region" description="Helical" evidence="1">
    <location>
        <begin position="548"/>
        <end position="571"/>
    </location>
</feature>
<accession>A0ABW0JPK5</accession>
<dbReference type="PANTHER" id="PTHR42736">
    <property type="entry name" value="PROTEIN-GLUTAMINE GAMMA-GLUTAMYLTRANSFERASE"/>
    <property type="match status" value="1"/>
</dbReference>
<dbReference type="Proteomes" id="UP001596013">
    <property type="component" value="Unassembled WGS sequence"/>
</dbReference>
<gene>
    <name evidence="3" type="ORF">ACFPME_13710</name>
</gene>
<comment type="caution">
    <text evidence="3">The sequence shown here is derived from an EMBL/GenBank/DDBJ whole genome shotgun (WGS) entry which is preliminary data.</text>
</comment>
<reference evidence="4" key="1">
    <citation type="journal article" date="2019" name="Int. J. Syst. Evol. Microbiol.">
        <title>The Global Catalogue of Microorganisms (GCM) 10K type strain sequencing project: providing services to taxonomists for standard genome sequencing and annotation.</title>
        <authorList>
            <consortium name="The Broad Institute Genomics Platform"/>
            <consortium name="The Broad Institute Genome Sequencing Center for Infectious Disease"/>
            <person name="Wu L."/>
            <person name="Ma J."/>
        </authorList>
    </citation>
    <scope>NUCLEOTIDE SEQUENCE [LARGE SCALE GENOMIC DNA]</scope>
    <source>
        <strain evidence="4">JCM 17130</strain>
    </source>
</reference>
<dbReference type="Pfam" id="PF11992">
    <property type="entry name" value="TgpA_N"/>
    <property type="match status" value="1"/>
</dbReference>
<proteinExistence type="predicted"/>
<evidence type="ECO:0000313" key="3">
    <source>
        <dbReference type="EMBL" id="MFC5437616.1"/>
    </source>
</evidence>
<dbReference type="Pfam" id="PF13559">
    <property type="entry name" value="DUF4129"/>
    <property type="match status" value="1"/>
</dbReference>
<evidence type="ECO:0000259" key="2">
    <source>
        <dbReference type="SMART" id="SM00460"/>
    </source>
</evidence>
<dbReference type="InterPro" id="IPR052901">
    <property type="entry name" value="Bact_TGase-like"/>
</dbReference>
<feature type="transmembrane region" description="Helical" evidence="1">
    <location>
        <begin position="167"/>
        <end position="189"/>
    </location>
</feature>
<evidence type="ECO:0000256" key="1">
    <source>
        <dbReference type="SAM" id="Phobius"/>
    </source>
</evidence>
<keyword evidence="1" id="KW-1133">Transmembrane helix</keyword>
<dbReference type="Pfam" id="PF01841">
    <property type="entry name" value="Transglut_core"/>
    <property type="match status" value="1"/>
</dbReference>
<dbReference type="InterPro" id="IPR002931">
    <property type="entry name" value="Transglutaminase-like"/>
</dbReference>
<dbReference type="SUPFAM" id="SSF54001">
    <property type="entry name" value="Cysteine proteinases"/>
    <property type="match status" value="1"/>
</dbReference>